<reference evidence="1" key="1">
    <citation type="submission" date="2018-05" db="EMBL/GenBank/DDBJ databases">
        <authorList>
            <person name="Lanie J.A."/>
            <person name="Ng W.-L."/>
            <person name="Kazmierczak K.M."/>
            <person name="Andrzejewski T.M."/>
            <person name="Davidsen T.M."/>
            <person name="Wayne K.J."/>
            <person name="Tettelin H."/>
            <person name="Glass J.I."/>
            <person name="Rusch D."/>
            <person name="Podicherti R."/>
            <person name="Tsui H.-C.T."/>
            <person name="Winkler M.E."/>
        </authorList>
    </citation>
    <scope>NUCLEOTIDE SEQUENCE</scope>
</reference>
<protein>
    <recommendedName>
        <fullName evidence="2">HTH iclR-type domain-containing protein</fullName>
    </recommendedName>
</protein>
<dbReference type="EMBL" id="UINC01193319">
    <property type="protein sequence ID" value="SVE08881.1"/>
    <property type="molecule type" value="Genomic_DNA"/>
</dbReference>
<dbReference type="Gene3D" id="1.10.10.10">
    <property type="entry name" value="Winged helix-like DNA-binding domain superfamily/Winged helix DNA-binding domain"/>
    <property type="match status" value="1"/>
</dbReference>
<proteinExistence type="predicted"/>
<dbReference type="AlphaFoldDB" id="A0A383AMS9"/>
<accession>A0A383AMS9</accession>
<organism evidence="1">
    <name type="scientific">marine metagenome</name>
    <dbReference type="NCBI Taxonomy" id="408172"/>
    <lineage>
        <taxon>unclassified sequences</taxon>
        <taxon>metagenomes</taxon>
        <taxon>ecological metagenomes</taxon>
    </lineage>
</organism>
<name>A0A383AMS9_9ZZZZ</name>
<evidence type="ECO:0008006" key="2">
    <source>
        <dbReference type="Google" id="ProtNLM"/>
    </source>
</evidence>
<dbReference type="InterPro" id="IPR036390">
    <property type="entry name" value="WH_DNA-bd_sf"/>
</dbReference>
<gene>
    <name evidence="1" type="ORF">METZ01_LOCUS461735</name>
</gene>
<dbReference type="SUPFAM" id="SSF46785">
    <property type="entry name" value="Winged helix' DNA-binding domain"/>
    <property type="match status" value="1"/>
</dbReference>
<evidence type="ECO:0000313" key="1">
    <source>
        <dbReference type="EMBL" id="SVE08881.1"/>
    </source>
</evidence>
<sequence>MQVIPQIIKIDNENRKQIYLDVLADQFCLSILTSIINQPKTAVVVAKETSIPISTVYRRLQFLQDNKLLKVSGGINKDGKYFIYQSKIKEVSTKFDGISTMIHVTPNLNFTIM</sequence>
<dbReference type="InterPro" id="IPR036388">
    <property type="entry name" value="WH-like_DNA-bd_sf"/>
</dbReference>